<protein>
    <submittedName>
        <fullName evidence="1">Uncharacterized protein</fullName>
    </submittedName>
</protein>
<keyword evidence="2" id="KW-1185">Reference proteome</keyword>
<comment type="caution">
    <text evidence="1">The sequence shown here is derived from an EMBL/GenBank/DDBJ whole genome shotgun (WGS) entry which is preliminary data.</text>
</comment>
<dbReference type="Proteomes" id="UP000654075">
    <property type="component" value="Unassembled WGS sequence"/>
</dbReference>
<organism evidence="1 2">
    <name type="scientific">Polarella glacialis</name>
    <name type="common">Dinoflagellate</name>
    <dbReference type="NCBI Taxonomy" id="89957"/>
    <lineage>
        <taxon>Eukaryota</taxon>
        <taxon>Sar</taxon>
        <taxon>Alveolata</taxon>
        <taxon>Dinophyceae</taxon>
        <taxon>Suessiales</taxon>
        <taxon>Suessiaceae</taxon>
        <taxon>Polarella</taxon>
    </lineage>
</organism>
<sequence length="105" mass="11457">MRAGAGLCPRQPPKSFASYSDCEFPARPTDPECLTELPGFGSVATQQNAGLARVSDYTDPWYSDISRAAGPARITDTWCFTECSDSFHLSGLRAYTRGRAFSQPI</sequence>
<name>A0A813EN40_POLGL</name>
<proteinExistence type="predicted"/>
<dbReference type="AlphaFoldDB" id="A0A813EN40"/>
<evidence type="ECO:0000313" key="2">
    <source>
        <dbReference type="Proteomes" id="UP000654075"/>
    </source>
</evidence>
<dbReference type="EMBL" id="CAJNNV010010835">
    <property type="protein sequence ID" value="CAE8599123.1"/>
    <property type="molecule type" value="Genomic_DNA"/>
</dbReference>
<evidence type="ECO:0000313" key="1">
    <source>
        <dbReference type="EMBL" id="CAE8599123.1"/>
    </source>
</evidence>
<reference evidence="1" key="1">
    <citation type="submission" date="2021-02" db="EMBL/GenBank/DDBJ databases">
        <authorList>
            <person name="Dougan E. K."/>
            <person name="Rhodes N."/>
            <person name="Thang M."/>
            <person name="Chan C."/>
        </authorList>
    </citation>
    <scope>NUCLEOTIDE SEQUENCE</scope>
</reference>
<gene>
    <name evidence="1" type="ORF">PGLA1383_LOCUS17494</name>
</gene>
<accession>A0A813EN40</accession>